<protein>
    <submittedName>
        <fullName evidence="1">Transposase</fullName>
    </submittedName>
</protein>
<dbReference type="InterPro" id="IPR009057">
    <property type="entry name" value="Homeodomain-like_sf"/>
</dbReference>
<name>A0ABV3LBT8_9RHOB</name>
<accession>A0ABV3LBT8</accession>
<comment type="caution">
    <text evidence="1">The sequence shown here is derived from an EMBL/GenBank/DDBJ whole genome shotgun (WGS) entry which is preliminary data.</text>
</comment>
<organism evidence="1 2">
    <name type="scientific">Meridianimarinicoccus marinus</name>
    <dbReference type="NCBI Taxonomy" id="3231483"/>
    <lineage>
        <taxon>Bacteria</taxon>
        <taxon>Pseudomonadati</taxon>
        <taxon>Pseudomonadota</taxon>
        <taxon>Alphaproteobacteria</taxon>
        <taxon>Rhodobacterales</taxon>
        <taxon>Paracoccaceae</taxon>
        <taxon>Meridianimarinicoccus</taxon>
    </lineage>
</organism>
<dbReference type="EMBL" id="JBFBVU010000057">
    <property type="protein sequence ID" value="MEV8468968.1"/>
    <property type="molecule type" value="Genomic_DNA"/>
</dbReference>
<gene>
    <name evidence="1" type="ORF">AB0T83_19690</name>
</gene>
<feature type="non-terminal residue" evidence="1">
    <location>
        <position position="166"/>
    </location>
</feature>
<dbReference type="Proteomes" id="UP001553161">
    <property type="component" value="Unassembled WGS sequence"/>
</dbReference>
<dbReference type="InterPro" id="IPR002514">
    <property type="entry name" value="Transposase_8"/>
</dbReference>
<dbReference type="RefSeq" id="WP_366194923.1">
    <property type="nucleotide sequence ID" value="NZ_JBFBVU010000057.1"/>
</dbReference>
<evidence type="ECO:0000313" key="1">
    <source>
        <dbReference type="EMBL" id="MEV8468968.1"/>
    </source>
</evidence>
<evidence type="ECO:0000313" key="2">
    <source>
        <dbReference type="Proteomes" id="UP001553161"/>
    </source>
</evidence>
<sequence length="166" mass="18333">MATSNCSEAFGRDAVYQIARLGVPVREVSRRLSVNTRSLCNWRKLVAAPDVNPGQGYEARNLPLKRKLAKVTGERDLLNRGGSGFDPGDQCPVDGNGVCRARVSITYSFIETHREEFGVRAMYRVPWVISAASLQGPRNGSKATPRAVLPHRYYSSAMMRSMRSAS</sequence>
<dbReference type="SUPFAM" id="SSF46689">
    <property type="entry name" value="Homeodomain-like"/>
    <property type="match status" value="1"/>
</dbReference>
<reference evidence="1 2" key="1">
    <citation type="submission" date="2024-07" db="EMBL/GenBank/DDBJ databases">
        <authorList>
            <person name="Kang M."/>
        </authorList>
    </citation>
    <scope>NUCLEOTIDE SEQUENCE [LARGE SCALE GENOMIC DNA]</scope>
    <source>
        <strain evidence="1 2">DFM31</strain>
    </source>
</reference>
<proteinExistence type="predicted"/>
<keyword evidence="2" id="KW-1185">Reference proteome</keyword>
<dbReference type="Pfam" id="PF01527">
    <property type="entry name" value="HTH_Tnp_1"/>
    <property type="match status" value="1"/>
</dbReference>